<evidence type="ECO:0000256" key="7">
    <source>
        <dbReference type="ARBA" id="ARBA00023125"/>
    </source>
</evidence>
<feature type="modified residue" description="4-aspartylphosphate" evidence="10">
    <location>
        <position position="57"/>
    </location>
</feature>
<dbReference type="InterPro" id="IPR001789">
    <property type="entry name" value="Sig_transdc_resp-reg_receiver"/>
</dbReference>
<keyword evidence="7" id="KW-0238">DNA-binding</keyword>
<comment type="caution">
    <text evidence="13">The sequence shown here is derived from an EMBL/GenBank/DDBJ whole genome shotgun (WGS) entry which is preliminary data.</text>
</comment>
<feature type="domain" description="HTH araC/xylS-type" evidence="11">
    <location>
        <begin position="428"/>
        <end position="526"/>
    </location>
</feature>
<dbReference type="PROSITE" id="PS50110">
    <property type="entry name" value="RESPONSE_REGULATORY"/>
    <property type="match status" value="1"/>
</dbReference>
<keyword evidence="8" id="KW-0804">Transcription</keyword>
<dbReference type="Proteomes" id="UP000823882">
    <property type="component" value="Unassembled WGS sequence"/>
</dbReference>
<reference evidence="13" key="2">
    <citation type="submission" date="2021-04" db="EMBL/GenBank/DDBJ databases">
        <authorList>
            <person name="Gilroy R."/>
        </authorList>
    </citation>
    <scope>NUCLEOTIDE SEQUENCE</scope>
    <source>
        <strain evidence="13">CHK186-1790</strain>
    </source>
</reference>
<evidence type="ECO:0000256" key="1">
    <source>
        <dbReference type="ARBA" id="ARBA00004496"/>
    </source>
</evidence>
<dbReference type="InterPro" id="IPR051552">
    <property type="entry name" value="HptR"/>
</dbReference>
<dbReference type="PROSITE" id="PS01124">
    <property type="entry name" value="HTH_ARAC_FAMILY_2"/>
    <property type="match status" value="1"/>
</dbReference>
<gene>
    <name evidence="13" type="ORF">H9701_01195</name>
</gene>
<keyword evidence="3" id="KW-0963">Cytoplasm</keyword>
<name>A0A9D2T025_9FIRM</name>
<evidence type="ECO:0000256" key="9">
    <source>
        <dbReference type="ARBA" id="ARBA00024867"/>
    </source>
</evidence>
<dbReference type="PANTHER" id="PTHR42713">
    <property type="entry name" value="HISTIDINE KINASE-RELATED"/>
    <property type="match status" value="1"/>
</dbReference>
<dbReference type="GO" id="GO:0043565">
    <property type="term" value="F:sequence-specific DNA binding"/>
    <property type="evidence" value="ECO:0007669"/>
    <property type="project" value="InterPro"/>
</dbReference>
<dbReference type="EMBL" id="DWWJ01000021">
    <property type="protein sequence ID" value="HJC40155.1"/>
    <property type="molecule type" value="Genomic_DNA"/>
</dbReference>
<dbReference type="GO" id="GO:0000160">
    <property type="term" value="P:phosphorelay signal transduction system"/>
    <property type="evidence" value="ECO:0007669"/>
    <property type="project" value="UniProtKB-KW"/>
</dbReference>
<dbReference type="GO" id="GO:0003700">
    <property type="term" value="F:DNA-binding transcription factor activity"/>
    <property type="evidence" value="ECO:0007669"/>
    <property type="project" value="InterPro"/>
</dbReference>
<dbReference type="InterPro" id="IPR018060">
    <property type="entry name" value="HTH_AraC"/>
</dbReference>
<evidence type="ECO:0000313" key="14">
    <source>
        <dbReference type="Proteomes" id="UP000823882"/>
    </source>
</evidence>
<dbReference type="Gene3D" id="1.10.10.60">
    <property type="entry name" value="Homeodomain-like"/>
    <property type="match status" value="2"/>
</dbReference>
<dbReference type="GO" id="GO:0005737">
    <property type="term" value="C:cytoplasm"/>
    <property type="evidence" value="ECO:0007669"/>
    <property type="project" value="UniProtKB-SubCell"/>
</dbReference>
<evidence type="ECO:0000256" key="2">
    <source>
        <dbReference type="ARBA" id="ARBA00018672"/>
    </source>
</evidence>
<evidence type="ECO:0000313" key="13">
    <source>
        <dbReference type="EMBL" id="HJC40155.1"/>
    </source>
</evidence>
<keyword evidence="6" id="KW-0805">Transcription regulation</keyword>
<evidence type="ECO:0000256" key="3">
    <source>
        <dbReference type="ARBA" id="ARBA00022490"/>
    </source>
</evidence>
<dbReference type="AlphaFoldDB" id="A0A9D2T025"/>
<evidence type="ECO:0000259" key="11">
    <source>
        <dbReference type="PROSITE" id="PS01124"/>
    </source>
</evidence>
<keyword evidence="5" id="KW-0902">Two-component regulatory system</keyword>
<feature type="domain" description="Response regulatory" evidence="12">
    <location>
        <begin position="5"/>
        <end position="122"/>
    </location>
</feature>
<reference evidence="13" key="1">
    <citation type="journal article" date="2021" name="PeerJ">
        <title>Extensive microbial diversity within the chicken gut microbiome revealed by metagenomics and culture.</title>
        <authorList>
            <person name="Gilroy R."/>
            <person name="Ravi A."/>
            <person name="Getino M."/>
            <person name="Pursley I."/>
            <person name="Horton D.L."/>
            <person name="Alikhan N.F."/>
            <person name="Baker D."/>
            <person name="Gharbi K."/>
            <person name="Hall N."/>
            <person name="Watson M."/>
            <person name="Adriaenssens E.M."/>
            <person name="Foster-Nyarko E."/>
            <person name="Jarju S."/>
            <person name="Secka A."/>
            <person name="Antonio M."/>
            <person name="Oren A."/>
            <person name="Chaudhuri R.R."/>
            <person name="La Ragione R."/>
            <person name="Hildebrand F."/>
            <person name="Pallen M.J."/>
        </authorList>
    </citation>
    <scope>NUCLEOTIDE SEQUENCE</scope>
    <source>
        <strain evidence="13">CHK186-1790</strain>
    </source>
</reference>
<comment type="subcellular location">
    <subcellularLocation>
        <location evidence="1">Cytoplasm</location>
    </subcellularLocation>
</comment>
<accession>A0A9D2T025</accession>
<dbReference type="SMART" id="SM00448">
    <property type="entry name" value="REC"/>
    <property type="match status" value="1"/>
</dbReference>
<evidence type="ECO:0000256" key="5">
    <source>
        <dbReference type="ARBA" id="ARBA00023012"/>
    </source>
</evidence>
<dbReference type="InterPro" id="IPR009057">
    <property type="entry name" value="Homeodomain-like_sf"/>
</dbReference>
<dbReference type="Pfam" id="PF00072">
    <property type="entry name" value="Response_reg"/>
    <property type="match status" value="1"/>
</dbReference>
<dbReference type="SUPFAM" id="SSF46689">
    <property type="entry name" value="Homeodomain-like"/>
    <property type="match status" value="2"/>
</dbReference>
<dbReference type="SMART" id="SM00342">
    <property type="entry name" value="HTH_ARAC"/>
    <property type="match status" value="1"/>
</dbReference>
<dbReference type="Pfam" id="PF17853">
    <property type="entry name" value="GGDEF_2"/>
    <property type="match status" value="1"/>
</dbReference>
<dbReference type="InterPro" id="IPR041522">
    <property type="entry name" value="CdaR_GGDEF"/>
</dbReference>
<organism evidence="13 14">
    <name type="scientific">Candidatus Intestinimonas pullistercoris</name>
    <dbReference type="NCBI Taxonomy" id="2838623"/>
    <lineage>
        <taxon>Bacteria</taxon>
        <taxon>Bacillati</taxon>
        <taxon>Bacillota</taxon>
        <taxon>Clostridia</taxon>
        <taxon>Eubacteriales</taxon>
        <taxon>Intestinimonas</taxon>
    </lineage>
</organism>
<dbReference type="Gene3D" id="3.40.50.2300">
    <property type="match status" value="1"/>
</dbReference>
<comment type="function">
    <text evidence="9">May play the central regulatory role in sporulation. It may be an element of the effector pathway responsible for the activation of sporulation genes in response to nutritional stress. Spo0A may act in concert with spo0H (a sigma factor) to control the expression of some genes that are critical to the sporulation process.</text>
</comment>
<evidence type="ECO:0000259" key="12">
    <source>
        <dbReference type="PROSITE" id="PS50110"/>
    </source>
</evidence>
<dbReference type="InterPro" id="IPR020449">
    <property type="entry name" value="Tscrpt_reg_AraC-type_HTH"/>
</dbReference>
<dbReference type="InterPro" id="IPR011006">
    <property type="entry name" value="CheY-like_superfamily"/>
</dbReference>
<protein>
    <recommendedName>
        <fullName evidence="2">Stage 0 sporulation protein A homolog</fullName>
    </recommendedName>
</protein>
<dbReference type="SUPFAM" id="SSF52172">
    <property type="entry name" value="CheY-like"/>
    <property type="match status" value="1"/>
</dbReference>
<proteinExistence type="predicted"/>
<keyword evidence="4 10" id="KW-0597">Phosphoprotein</keyword>
<evidence type="ECO:0000256" key="4">
    <source>
        <dbReference type="ARBA" id="ARBA00022553"/>
    </source>
</evidence>
<dbReference type="PRINTS" id="PR00032">
    <property type="entry name" value="HTHARAC"/>
</dbReference>
<dbReference type="PANTHER" id="PTHR42713:SF3">
    <property type="entry name" value="TRANSCRIPTIONAL REGULATORY PROTEIN HPTR"/>
    <property type="match status" value="1"/>
</dbReference>
<sequence length="526" mass="59708">MHLYKIMIVDDEAEVRTAIAHIIDWKALGFEIAAEAENGVDALEKAEALDLDVVLTDIKMPFMDGLELGAELSRRKPGLKLIVFSGFDAFEYAQEAIKLNVVEYVLKPVNAAELTDVLGRVRGLLDDEIAQRRNIDQLNQVYQKSLPLLREKFLQELLRGPMDPREVAQQADRFGLTVREGRYKVVAVCSLSPGPERRPALSEELLPVSVEQMLSDACRDRCHREIYTSVSSILVVTAWDQEPVESLMRLLGEVCSESARVLGITVTAGIGRPCQKLEELYRSCAEAWAAVEYKAVVGGGKPIYIQDMERLERSPQEPENRLSRQLLSVVKFGSREQISALVHQLLADGGDDWSPQTRFIGVLGVLLPIIQQYNLGEEEMLGPRQEWLALLTQDAPVEDLRAWLLSVCLKMSGSMDQRRVSTAKRLVEEAERYIREHYQNSDLSVEKLCSHLHISQSYFSTIFKQETGRSYVQYLTDVRMEHAVELLRSTDDKTYLIAEKVGYDEPNYFSYVFKKRFGVTPSQFRK</sequence>
<dbReference type="CDD" id="cd17536">
    <property type="entry name" value="REC_YesN-like"/>
    <property type="match status" value="1"/>
</dbReference>
<evidence type="ECO:0000256" key="10">
    <source>
        <dbReference type="PROSITE-ProRule" id="PRU00169"/>
    </source>
</evidence>
<evidence type="ECO:0000256" key="6">
    <source>
        <dbReference type="ARBA" id="ARBA00023015"/>
    </source>
</evidence>
<evidence type="ECO:0000256" key="8">
    <source>
        <dbReference type="ARBA" id="ARBA00023163"/>
    </source>
</evidence>
<dbReference type="Pfam" id="PF12833">
    <property type="entry name" value="HTH_18"/>
    <property type="match status" value="1"/>
</dbReference>